<dbReference type="SUPFAM" id="SSF51735">
    <property type="entry name" value="NAD(P)-binding Rossmann-fold domains"/>
    <property type="match status" value="1"/>
</dbReference>
<proteinExistence type="predicted"/>
<evidence type="ECO:0000256" key="1">
    <source>
        <dbReference type="SAM" id="MobiDB-lite"/>
    </source>
</evidence>
<dbReference type="InterPro" id="IPR055170">
    <property type="entry name" value="GFO_IDH_MocA-like_dom"/>
</dbReference>
<dbReference type="InterPro" id="IPR036291">
    <property type="entry name" value="NAD(P)-bd_dom_sf"/>
</dbReference>
<feature type="region of interest" description="Disordered" evidence="1">
    <location>
        <begin position="286"/>
        <end position="305"/>
    </location>
</feature>
<keyword evidence="5" id="KW-1185">Reference proteome</keyword>
<sequence length="357" mass="39511">MSSTNVPVQVGFVGLGNIGHYHADRIVDLDGVEIVGGVDINPDARARFAEKYGVESFESYEDLYSAAVDAVVVTTPNKFHEEYAVAALRSGLDVLLEKPLAHSLESAERIAEAAHNADGFCMVGFHNRFRNPIEVVKAYQEEGRFGQTRHVEANFIRRRGIPGRGSWFTNSEIAGGGALIDIGVHAIDLSLHFHDFPKVQEVSGTIRSQFGSRDDYAYLEMWGEDAQSGEFSVDDSVSAFIRCEGGKTIALEVAWAANRSPNEEYIVRGTEAGATFDKGDDTLTLHETGRQGTDHFSDSDIQTRHEDPHKAEQRVFFDAVRDGVAPARNTVEQALEVQRIIDAIYRSHDEQRAIRLE</sequence>
<dbReference type="Proteomes" id="UP000830729">
    <property type="component" value="Chromosome"/>
</dbReference>
<evidence type="ECO:0000259" key="3">
    <source>
        <dbReference type="Pfam" id="PF22725"/>
    </source>
</evidence>
<dbReference type="GO" id="GO:0000166">
    <property type="term" value="F:nucleotide binding"/>
    <property type="evidence" value="ECO:0007669"/>
    <property type="project" value="InterPro"/>
</dbReference>
<dbReference type="KEGG" id="halx:M0R89_17465"/>
<dbReference type="PANTHER" id="PTHR43377:SF1">
    <property type="entry name" value="BILIVERDIN REDUCTASE A"/>
    <property type="match status" value="1"/>
</dbReference>
<dbReference type="RefSeq" id="WP_248650358.1">
    <property type="nucleotide sequence ID" value="NZ_CP096659.1"/>
</dbReference>
<dbReference type="PANTHER" id="PTHR43377">
    <property type="entry name" value="BILIVERDIN REDUCTASE A"/>
    <property type="match status" value="1"/>
</dbReference>
<evidence type="ECO:0000313" key="5">
    <source>
        <dbReference type="Proteomes" id="UP000830729"/>
    </source>
</evidence>
<reference evidence="4 5" key="1">
    <citation type="submission" date="2022-04" db="EMBL/GenBank/DDBJ databases">
        <title>Diverse halophilic archaea isolated from saline environments.</title>
        <authorList>
            <person name="Cui H.-L."/>
        </authorList>
    </citation>
    <scope>NUCLEOTIDE SEQUENCE [LARGE SCALE GENOMIC DNA]</scope>
    <source>
        <strain evidence="4 5">XZYJT49</strain>
    </source>
</reference>
<dbReference type="EMBL" id="CP096659">
    <property type="protein sequence ID" value="UPV74312.1"/>
    <property type="molecule type" value="Genomic_DNA"/>
</dbReference>
<feature type="domain" description="GFO/IDH/MocA-like oxidoreductase" evidence="3">
    <location>
        <begin position="136"/>
        <end position="273"/>
    </location>
</feature>
<gene>
    <name evidence="4" type="ORF">M0R89_17465</name>
</gene>
<organism evidence="4 5">
    <name type="scientific">Halorussus limi</name>
    <dbReference type="NCBI Taxonomy" id="2938695"/>
    <lineage>
        <taxon>Archaea</taxon>
        <taxon>Methanobacteriati</taxon>
        <taxon>Methanobacteriota</taxon>
        <taxon>Stenosarchaea group</taxon>
        <taxon>Halobacteria</taxon>
        <taxon>Halobacteriales</taxon>
        <taxon>Haladaptataceae</taxon>
        <taxon>Halorussus</taxon>
    </lineage>
</organism>
<dbReference type="Gene3D" id="3.40.50.720">
    <property type="entry name" value="NAD(P)-binding Rossmann-like Domain"/>
    <property type="match status" value="1"/>
</dbReference>
<feature type="domain" description="Gfo/Idh/MocA-like oxidoreductase N-terminal" evidence="2">
    <location>
        <begin position="9"/>
        <end position="125"/>
    </location>
</feature>
<dbReference type="Pfam" id="PF01408">
    <property type="entry name" value="GFO_IDH_MocA"/>
    <property type="match status" value="1"/>
</dbReference>
<dbReference type="AlphaFoldDB" id="A0A8U0HT74"/>
<dbReference type="InterPro" id="IPR051450">
    <property type="entry name" value="Gfo/Idh/MocA_Oxidoreductases"/>
</dbReference>
<dbReference type="Gene3D" id="3.30.360.10">
    <property type="entry name" value="Dihydrodipicolinate Reductase, domain 2"/>
    <property type="match status" value="1"/>
</dbReference>
<protein>
    <submittedName>
        <fullName evidence="4">Gfo/Idh/MocA family oxidoreductase</fullName>
    </submittedName>
</protein>
<dbReference type="GeneID" id="72187026"/>
<name>A0A8U0HT74_9EURY</name>
<dbReference type="SUPFAM" id="SSF55347">
    <property type="entry name" value="Glyceraldehyde-3-phosphate dehydrogenase-like, C-terminal domain"/>
    <property type="match status" value="1"/>
</dbReference>
<dbReference type="Pfam" id="PF22725">
    <property type="entry name" value="GFO_IDH_MocA_C3"/>
    <property type="match status" value="1"/>
</dbReference>
<evidence type="ECO:0000259" key="2">
    <source>
        <dbReference type="Pfam" id="PF01408"/>
    </source>
</evidence>
<dbReference type="InterPro" id="IPR000683">
    <property type="entry name" value="Gfo/Idh/MocA-like_OxRdtase_N"/>
</dbReference>
<evidence type="ECO:0000313" key="4">
    <source>
        <dbReference type="EMBL" id="UPV74312.1"/>
    </source>
</evidence>
<accession>A0A8U0HT74</accession>